<dbReference type="OrthoDB" id="9985567at2759"/>
<organism evidence="1 4">
    <name type="scientific">Rotaria sordida</name>
    <dbReference type="NCBI Taxonomy" id="392033"/>
    <lineage>
        <taxon>Eukaryota</taxon>
        <taxon>Metazoa</taxon>
        <taxon>Spiralia</taxon>
        <taxon>Gnathifera</taxon>
        <taxon>Rotifera</taxon>
        <taxon>Eurotatoria</taxon>
        <taxon>Bdelloidea</taxon>
        <taxon>Philodinida</taxon>
        <taxon>Philodinidae</taxon>
        <taxon>Rotaria</taxon>
    </lineage>
</organism>
<dbReference type="Proteomes" id="UP000663823">
    <property type="component" value="Unassembled WGS sequence"/>
</dbReference>
<comment type="caution">
    <text evidence="1">The sequence shown here is derived from an EMBL/GenBank/DDBJ whole genome shotgun (WGS) entry which is preliminary data.</text>
</comment>
<evidence type="ECO:0000313" key="1">
    <source>
        <dbReference type="EMBL" id="CAF1090379.1"/>
    </source>
</evidence>
<accession>A0A814ND59</accession>
<dbReference type="EMBL" id="CAJNOO010001071">
    <property type="protein sequence ID" value="CAF1090379.1"/>
    <property type="molecule type" value="Genomic_DNA"/>
</dbReference>
<gene>
    <name evidence="3" type="ORF">FNK824_LOCUS18325</name>
    <name evidence="2" type="ORF">OTI717_LOCUS18227</name>
    <name evidence="1" type="ORF">RFH988_LOCUS18766</name>
</gene>
<dbReference type="AlphaFoldDB" id="A0A814ND59"/>
<evidence type="ECO:0000313" key="4">
    <source>
        <dbReference type="Proteomes" id="UP000663882"/>
    </source>
</evidence>
<evidence type="ECO:0000313" key="3">
    <source>
        <dbReference type="EMBL" id="CAF3858338.1"/>
    </source>
</evidence>
<dbReference type="Proteomes" id="UP000663874">
    <property type="component" value="Unassembled WGS sequence"/>
</dbReference>
<reference evidence="1" key="1">
    <citation type="submission" date="2021-02" db="EMBL/GenBank/DDBJ databases">
        <authorList>
            <person name="Nowell W R."/>
        </authorList>
    </citation>
    <scope>NUCLEOTIDE SEQUENCE</scope>
</reference>
<name>A0A814ND59_9BILA</name>
<sequence length="193" mass="21954">MATYFDLIVRPNDSIKSKTTGNFLKLSNPPDDLKVPNDWDVKPGDVLSWSTYRTTETYFVTNENTLLKNPDTSGAGYLTIPLSISSLFSDAVNYFSSVLNSIGRNNVTSIELAPTDLFFISYFSNEPFPTSIIKRNDITYSFDPNDEILYVIMSSNSNQYQYFPLNTTKMDDIIEWILIASEPKIKLNVTFNF</sequence>
<dbReference type="EMBL" id="CAJOBE010003044">
    <property type="protein sequence ID" value="CAF3858338.1"/>
    <property type="molecule type" value="Genomic_DNA"/>
</dbReference>
<proteinExistence type="predicted"/>
<protein>
    <submittedName>
        <fullName evidence="1">Uncharacterized protein</fullName>
    </submittedName>
</protein>
<dbReference type="Proteomes" id="UP000663882">
    <property type="component" value="Unassembled WGS sequence"/>
</dbReference>
<evidence type="ECO:0000313" key="2">
    <source>
        <dbReference type="EMBL" id="CAF3800136.1"/>
    </source>
</evidence>
<dbReference type="EMBL" id="CAJOAX010002491">
    <property type="protein sequence ID" value="CAF3800136.1"/>
    <property type="molecule type" value="Genomic_DNA"/>
</dbReference>